<sequence length="257" mass="30515">MHNFIVCSVFKNEAHILNEWISHYLYHGAEHIYLVNDFSTDNYSEIINKYTDKVTLFHNDIVTKQLGRQTMIYNKYFSELLTTTKWMSILDLDEFLYSPTEINIQNVLKSFDTYSCILVDWVHFGSNGHILQPKSVVEGFTMRALYGKNKAYYGFKNIFQTAYFEKFDTHHTKTSGNQIRLQYNDTVETPVLLINHYNIQSFDFFTKIKSTRGDIDNWFDFINLKRDAELFNKHDDNDVLDIRLYEQNKEIINSIKN</sequence>
<evidence type="ECO:0000256" key="3">
    <source>
        <dbReference type="ARBA" id="ARBA00022989"/>
    </source>
</evidence>
<evidence type="ECO:0000313" key="4">
    <source>
        <dbReference type="EMBL" id="QHU10352.1"/>
    </source>
</evidence>
<comment type="subcellular location">
    <subcellularLocation>
        <location evidence="1">Membrane</location>
        <topology evidence="1">Single-pass membrane protein</topology>
    </subcellularLocation>
</comment>
<name>A0A6C0JX51_9ZZZZ</name>
<keyword evidence="2" id="KW-0812">Transmembrane</keyword>
<dbReference type="PANTHER" id="PTHR21461">
    <property type="entry name" value="GLYCOSYLTRANSFERASE FAMILY 92 PROTEIN"/>
    <property type="match status" value="1"/>
</dbReference>
<dbReference type="InterPro" id="IPR029044">
    <property type="entry name" value="Nucleotide-diphossugar_trans"/>
</dbReference>
<dbReference type="PANTHER" id="PTHR21461:SF69">
    <property type="entry name" value="GLYCOSYLTRANSFERASE FAMILY 92 PROTEIN"/>
    <property type="match status" value="1"/>
</dbReference>
<evidence type="ECO:0000256" key="1">
    <source>
        <dbReference type="ARBA" id="ARBA00004167"/>
    </source>
</evidence>
<keyword evidence="3" id="KW-1133">Transmembrane helix</keyword>
<dbReference type="GO" id="GO:0005737">
    <property type="term" value="C:cytoplasm"/>
    <property type="evidence" value="ECO:0007669"/>
    <property type="project" value="TreeGrafter"/>
</dbReference>
<proteinExistence type="predicted"/>
<dbReference type="AlphaFoldDB" id="A0A6C0JX51"/>
<protein>
    <recommendedName>
        <fullName evidence="5">Glycosyltransferase 2-like domain-containing protein</fullName>
    </recommendedName>
</protein>
<dbReference type="Gene3D" id="3.90.550.10">
    <property type="entry name" value="Spore Coat Polysaccharide Biosynthesis Protein SpsA, Chain A"/>
    <property type="match status" value="1"/>
</dbReference>
<evidence type="ECO:0000256" key="2">
    <source>
        <dbReference type="ARBA" id="ARBA00022692"/>
    </source>
</evidence>
<keyword evidence="3" id="KW-0472">Membrane</keyword>
<evidence type="ECO:0008006" key="5">
    <source>
        <dbReference type="Google" id="ProtNLM"/>
    </source>
</evidence>
<organism evidence="4">
    <name type="scientific">viral metagenome</name>
    <dbReference type="NCBI Taxonomy" id="1070528"/>
    <lineage>
        <taxon>unclassified sequences</taxon>
        <taxon>metagenomes</taxon>
        <taxon>organismal metagenomes</taxon>
    </lineage>
</organism>
<dbReference type="EMBL" id="MN740754">
    <property type="protein sequence ID" value="QHU10352.1"/>
    <property type="molecule type" value="Genomic_DNA"/>
</dbReference>
<dbReference type="GO" id="GO:0016020">
    <property type="term" value="C:membrane"/>
    <property type="evidence" value="ECO:0007669"/>
    <property type="project" value="UniProtKB-SubCell"/>
</dbReference>
<reference evidence="4" key="1">
    <citation type="journal article" date="2020" name="Nature">
        <title>Giant virus diversity and host interactions through global metagenomics.</title>
        <authorList>
            <person name="Schulz F."/>
            <person name="Roux S."/>
            <person name="Paez-Espino D."/>
            <person name="Jungbluth S."/>
            <person name="Walsh D.A."/>
            <person name="Denef V.J."/>
            <person name="McMahon K.D."/>
            <person name="Konstantinidis K.T."/>
            <person name="Eloe-Fadrosh E.A."/>
            <person name="Kyrpides N.C."/>
            <person name="Woyke T."/>
        </authorList>
    </citation>
    <scope>NUCLEOTIDE SEQUENCE</scope>
    <source>
        <strain evidence="4">GVMAG-S-1101164-67</strain>
    </source>
</reference>
<accession>A0A6C0JX51</accession>
<dbReference type="GO" id="GO:0016757">
    <property type="term" value="F:glycosyltransferase activity"/>
    <property type="evidence" value="ECO:0007669"/>
    <property type="project" value="TreeGrafter"/>
</dbReference>
<dbReference type="Pfam" id="PF13704">
    <property type="entry name" value="Glyco_tranf_2_4"/>
    <property type="match status" value="1"/>
</dbReference>
<dbReference type="SUPFAM" id="SSF53448">
    <property type="entry name" value="Nucleotide-diphospho-sugar transferases"/>
    <property type="match status" value="1"/>
</dbReference>